<evidence type="ECO:0000313" key="7">
    <source>
        <dbReference type="EMBL" id="EER36471.1"/>
    </source>
</evidence>
<keyword evidence="4 5" id="KW-0472">Membrane</keyword>
<dbReference type="AlphaFoldDB" id="C6HT24"/>
<dbReference type="InterPro" id="IPR026841">
    <property type="entry name" value="Aur1/Ipt1"/>
</dbReference>
<dbReference type="STRING" id="544712.C6HT24"/>
<dbReference type="Pfam" id="PF14378">
    <property type="entry name" value="PAP2_3"/>
    <property type="match status" value="2"/>
</dbReference>
<feature type="transmembrane region" description="Helical" evidence="5">
    <location>
        <begin position="76"/>
        <end position="94"/>
    </location>
</feature>
<gene>
    <name evidence="7" type="ORF">HCDG_09355</name>
</gene>
<keyword evidence="3 5" id="KW-1133">Transmembrane helix</keyword>
<accession>C6HT24</accession>
<dbReference type="VEuPathDB" id="FungiDB:HCDG_09355"/>
<evidence type="ECO:0000256" key="4">
    <source>
        <dbReference type="ARBA" id="ARBA00023136"/>
    </source>
</evidence>
<dbReference type="HOGENOM" id="CLU_1555159_0_0_1"/>
<dbReference type="Proteomes" id="UP000002624">
    <property type="component" value="Unassembled WGS sequence"/>
</dbReference>
<evidence type="ECO:0000259" key="6">
    <source>
        <dbReference type="Pfam" id="PF14378"/>
    </source>
</evidence>
<dbReference type="EMBL" id="GG692440">
    <property type="protein sequence ID" value="EER36471.1"/>
    <property type="molecule type" value="Genomic_DNA"/>
</dbReference>
<comment type="subcellular location">
    <subcellularLocation>
        <location evidence="1">Membrane</location>
        <topology evidence="1">Multi-pass membrane protein</topology>
    </subcellularLocation>
</comment>
<organism evidence="7 8">
    <name type="scientific">Ajellomyces capsulatus (strain H143)</name>
    <name type="common">Darling's disease fungus</name>
    <name type="synonym">Histoplasma capsulatum</name>
    <dbReference type="NCBI Taxonomy" id="544712"/>
    <lineage>
        <taxon>Eukaryota</taxon>
        <taxon>Fungi</taxon>
        <taxon>Dikarya</taxon>
        <taxon>Ascomycota</taxon>
        <taxon>Pezizomycotina</taxon>
        <taxon>Eurotiomycetes</taxon>
        <taxon>Eurotiomycetidae</taxon>
        <taxon>Onygenales</taxon>
        <taxon>Ajellomycetaceae</taxon>
        <taxon>Histoplasma</taxon>
    </lineage>
</organism>
<dbReference type="InterPro" id="IPR052185">
    <property type="entry name" value="IPC_Synthase-Related"/>
</dbReference>
<feature type="transmembrane region" description="Helical" evidence="5">
    <location>
        <begin position="35"/>
        <end position="55"/>
    </location>
</feature>
<feature type="transmembrane region" description="Helical" evidence="5">
    <location>
        <begin position="100"/>
        <end position="121"/>
    </location>
</feature>
<dbReference type="Gene3D" id="1.20.144.10">
    <property type="entry name" value="Phosphatidic acid phosphatase type 2/haloperoxidase"/>
    <property type="match status" value="1"/>
</dbReference>
<dbReference type="OrthoDB" id="2566866at2759"/>
<keyword evidence="2 5" id="KW-0812">Transmembrane</keyword>
<dbReference type="PANTHER" id="PTHR31310:SF10">
    <property type="entry name" value="INOSITOLPHOSPHOTRANSFERASE AUR1_IPT1 DOMAIN-CONTAINING PROTEIN"/>
    <property type="match status" value="1"/>
</dbReference>
<name>C6HT24_AJECH</name>
<feature type="domain" description="Inositolphosphotransferase Aur1/Ipt1" evidence="6">
    <location>
        <begin position="73"/>
        <end position="116"/>
    </location>
</feature>
<sequence length="149" mass="16716">MPPRLLPPEYGFVDSVRRDNAQSIWMSGNYVNSLAAMPSMHFGYSFCIGCALLHHAGIFQRTLEIGDLRKTTCWKLWYLALALAYPLCVLAAIIATTNHYWLDALAAVVVAYAAFLVLLPVEDLLYWSLRMEKPTPSTGEQFRCRGASI</sequence>
<evidence type="ECO:0000313" key="8">
    <source>
        <dbReference type="Proteomes" id="UP000002624"/>
    </source>
</evidence>
<evidence type="ECO:0000256" key="3">
    <source>
        <dbReference type="ARBA" id="ARBA00022989"/>
    </source>
</evidence>
<evidence type="ECO:0000256" key="2">
    <source>
        <dbReference type="ARBA" id="ARBA00022692"/>
    </source>
</evidence>
<evidence type="ECO:0000256" key="1">
    <source>
        <dbReference type="ARBA" id="ARBA00004141"/>
    </source>
</evidence>
<proteinExistence type="predicted"/>
<feature type="domain" description="Inositolphosphotransferase Aur1/Ipt1" evidence="6">
    <location>
        <begin position="1"/>
        <end position="56"/>
    </location>
</feature>
<dbReference type="OMA" id="FRKSTFW"/>
<dbReference type="PANTHER" id="PTHR31310">
    <property type="match status" value="1"/>
</dbReference>
<reference evidence="8" key="1">
    <citation type="submission" date="2009-05" db="EMBL/GenBank/DDBJ databases">
        <title>The genome sequence of Ajellomyces capsulatus strain H143.</title>
        <authorList>
            <person name="Champion M."/>
            <person name="Cuomo C.A."/>
            <person name="Ma L.-J."/>
            <person name="Henn M.R."/>
            <person name="Sil A."/>
            <person name="Goldman B."/>
            <person name="Young S.K."/>
            <person name="Kodira C.D."/>
            <person name="Zeng Q."/>
            <person name="Koehrsen M."/>
            <person name="Alvarado L."/>
            <person name="Berlin A.M."/>
            <person name="Borenstein D."/>
            <person name="Chen Z."/>
            <person name="Engels R."/>
            <person name="Freedman E."/>
            <person name="Gellesch M."/>
            <person name="Goldberg J."/>
            <person name="Griggs A."/>
            <person name="Gujja S."/>
            <person name="Heiman D.I."/>
            <person name="Hepburn T.A."/>
            <person name="Howarth C."/>
            <person name="Jen D."/>
            <person name="Larson L."/>
            <person name="Lewis B."/>
            <person name="Mehta T."/>
            <person name="Park D."/>
            <person name="Pearson M."/>
            <person name="Roberts A."/>
            <person name="Saif S."/>
            <person name="Shea T.D."/>
            <person name="Shenoy N."/>
            <person name="Sisk P."/>
            <person name="Stolte C."/>
            <person name="Sykes S."/>
            <person name="Walk T."/>
            <person name="White J."/>
            <person name="Yandava C."/>
            <person name="Klein B."/>
            <person name="McEwen J.G."/>
            <person name="Puccia R."/>
            <person name="Goldman G.H."/>
            <person name="Felipe M.S."/>
            <person name="Nino-Vega G."/>
            <person name="San-Blas G."/>
            <person name="Taylor J.W."/>
            <person name="Mendoza L."/>
            <person name="Galagan J.E."/>
            <person name="Nusbaum C."/>
            <person name="Birren B.W."/>
        </authorList>
    </citation>
    <scope>NUCLEOTIDE SEQUENCE [LARGE SCALE GENOMIC DNA]</scope>
    <source>
        <strain evidence="8">H143</strain>
    </source>
</reference>
<dbReference type="GO" id="GO:0016020">
    <property type="term" value="C:membrane"/>
    <property type="evidence" value="ECO:0007669"/>
    <property type="project" value="UniProtKB-SubCell"/>
</dbReference>
<evidence type="ECO:0000256" key="5">
    <source>
        <dbReference type="SAM" id="Phobius"/>
    </source>
</evidence>
<protein>
    <recommendedName>
        <fullName evidence="6">Inositolphosphotransferase Aur1/Ipt1 domain-containing protein</fullName>
    </recommendedName>
</protein>